<proteinExistence type="predicted"/>
<keyword evidence="1" id="KW-0175">Coiled coil</keyword>
<accession>A0A9Q0Q564</accession>
<evidence type="ECO:0000256" key="1">
    <source>
        <dbReference type="SAM" id="Coils"/>
    </source>
</evidence>
<dbReference type="PANTHER" id="PTHR43049:SF1">
    <property type="entry name" value="EARLY ENDOSOME ANTIGEN"/>
    <property type="match status" value="1"/>
</dbReference>
<dbReference type="PANTHER" id="PTHR43049">
    <property type="entry name" value="EARLY ENDOSOME ANTIGEN"/>
    <property type="match status" value="1"/>
</dbReference>
<dbReference type="AlphaFoldDB" id="A0A9Q0Q564"/>
<evidence type="ECO:0000313" key="3">
    <source>
        <dbReference type="Proteomes" id="UP001151532"/>
    </source>
</evidence>
<organism evidence="2 3">
    <name type="scientific">Salix purpurea</name>
    <name type="common">Purple osier willow</name>
    <dbReference type="NCBI Taxonomy" id="77065"/>
    <lineage>
        <taxon>Eukaryota</taxon>
        <taxon>Viridiplantae</taxon>
        <taxon>Streptophyta</taxon>
        <taxon>Embryophyta</taxon>
        <taxon>Tracheophyta</taxon>
        <taxon>Spermatophyta</taxon>
        <taxon>Magnoliopsida</taxon>
        <taxon>eudicotyledons</taxon>
        <taxon>Gunneridae</taxon>
        <taxon>Pentapetalae</taxon>
        <taxon>rosids</taxon>
        <taxon>fabids</taxon>
        <taxon>Malpighiales</taxon>
        <taxon>Salicaceae</taxon>
        <taxon>Saliceae</taxon>
        <taxon>Salix</taxon>
    </lineage>
</organism>
<sequence length="270" mass="31104">MLSISIYVFGNAVDLRNERHHVPTEMGVGGLCSKVKRGVRRDIKRYRGEGDCSENRVRVFAARAKLKFMEDLLGESRGCCETTSRKNTELEDLIRASNGAAEEAKSQARELEILSSLQREKKSVELERRLNMLEDLWKKRQKEFALLLEARKKSENQRNLKKREQCMRKEMCGCGGDSHENRVRVLRNELTVMQEKLESIENDLKAARLKESDIMAKLKSAEEQLEQREKLLEEATTRKSELEGKLKTSDENLLQKQILFCPKLCQATAS</sequence>
<feature type="coiled-coil region" evidence="1">
    <location>
        <begin position="183"/>
        <end position="252"/>
    </location>
</feature>
<comment type="caution">
    <text evidence="2">The sequence shown here is derived from an EMBL/GenBank/DDBJ whole genome shotgun (WGS) entry which is preliminary data.</text>
</comment>
<protein>
    <submittedName>
        <fullName evidence="2">EARLY ENDOSOME ANTIGEN</fullName>
    </submittedName>
</protein>
<keyword evidence="3" id="KW-1185">Reference proteome</keyword>
<reference evidence="2" key="1">
    <citation type="submission" date="2022-11" db="EMBL/GenBank/DDBJ databases">
        <authorList>
            <person name="Hyden B.L."/>
            <person name="Feng K."/>
            <person name="Yates T."/>
            <person name="Jawdy S."/>
            <person name="Smart L.B."/>
            <person name="Muchero W."/>
        </authorList>
    </citation>
    <scope>NUCLEOTIDE SEQUENCE</scope>
    <source>
        <tissue evidence="2">Shoot tip</tissue>
    </source>
</reference>
<gene>
    <name evidence="2" type="ORF">OIU79_013339</name>
</gene>
<dbReference type="EMBL" id="JAPFFK010000017">
    <property type="protein sequence ID" value="KAJ6700283.1"/>
    <property type="molecule type" value="Genomic_DNA"/>
</dbReference>
<reference evidence="2" key="2">
    <citation type="journal article" date="2023" name="Int. J. Mol. Sci.">
        <title>De Novo Assembly and Annotation of 11 Diverse Shrub Willow (Salix) Genomes Reveals Novel Gene Organization in Sex-Linked Regions.</title>
        <authorList>
            <person name="Hyden B."/>
            <person name="Feng K."/>
            <person name="Yates T.B."/>
            <person name="Jawdy S."/>
            <person name="Cereghino C."/>
            <person name="Smart L.B."/>
            <person name="Muchero W."/>
        </authorList>
    </citation>
    <scope>NUCLEOTIDE SEQUENCE</scope>
    <source>
        <tissue evidence="2">Shoot tip</tissue>
    </source>
</reference>
<feature type="coiled-coil region" evidence="1">
    <location>
        <begin position="87"/>
        <end position="114"/>
    </location>
</feature>
<dbReference type="Proteomes" id="UP001151532">
    <property type="component" value="Chromosome 6"/>
</dbReference>
<name>A0A9Q0Q564_SALPP</name>
<evidence type="ECO:0000313" key="2">
    <source>
        <dbReference type="EMBL" id="KAJ6700283.1"/>
    </source>
</evidence>